<dbReference type="InterPro" id="IPR011333">
    <property type="entry name" value="SKP1/BTB/POZ_sf"/>
</dbReference>
<sequence length="365" mass="40009">MKSEVSSEIKQKATGNMAGAKPVHLSRGSRTLIAPSSSSATTSPTISGVKRKASSDLWGEIPTGTPRRNYPSITATDNPSTICSRNSELFSDLSDNSIATSGSSGERFESCHSHASKIGTTRVNAPHSRQKPAKDLYIKLVASTYMAMITKTNDLFFRMVMGPQANIVVGSEKKSFALPIDLLSYYSPVFERALYGSFIEVHTKIMELPEDDVENFEILVDYIFHHSVVDKLSISKNGPHAAERCISFLKYADLYDLGDVSTLVYDALRSALIDGGPSAFKSSFIEVVFSLTKDGSCLRALMADAALSFQGEYLESHPNSVKISFAKQEAEVEGFGLALYRQLKKPGVVCVYESPFDPRNYKDFD</sequence>
<dbReference type="STRING" id="1290391.M7UII5"/>
<dbReference type="PANTHER" id="PTHR47843:SF3">
    <property type="entry name" value="BTB DOMAIN-CONTAINING PROTEIN"/>
    <property type="match status" value="1"/>
</dbReference>
<reference evidence="3" key="1">
    <citation type="journal article" date="2013" name="Genome Announc.">
        <title>Draft genome sequence of Botrytis cinerea BcDW1, inoculum for noble rot of grape berries.</title>
        <authorList>
            <person name="Blanco-Ulate B."/>
            <person name="Allen G."/>
            <person name="Powell A.L."/>
            <person name="Cantu D."/>
        </authorList>
    </citation>
    <scope>NUCLEOTIDE SEQUENCE [LARGE SCALE GENOMIC DNA]</scope>
    <source>
        <strain evidence="3">BcDW1</strain>
    </source>
</reference>
<dbReference type="Gene3D" id="3.30.710.10">
    <property type="entry name" value="Potassium Channel Kv1.1, Chain A"/>
    <property type="match status" value="1"/>
</dbReference>
<feature type="compositionally biased region" description="Basic and acidic residues" evidence="1">
    <location>
        <begin position="1"/>
        <end position="11"/>
    </location>
</feature>
<evidence type="ECO:0000256" key="1">
    <source>
        <dbReference type="SAM" id="MobiDB-lite"/>
    </source>
</evidence>
<evidence type="ECO:0000313" key="3">
    <source>
        <dbReference type="Proteomes" id="UP000012045"/>
    </source>
</evidence>
<proteinExistence type="predicted"/>
<dbReference type="SUPFAM" id="SSF54695">
    <property type="entry name" value="POZ domain"/>
    <property type="match status" value="1"/>
</dbReference>
<gene>
    <name evidence="2" type="ORF">BcDW1_8057</name>
</gene>
<protein>
    <recommendedName>
        <fullName evidence="4">BTB domain-containing protein</fullName>
    </recommendedName>
</protein>
<dbReference type="CDD" id="cd18186">
    <property type="entry name" value="BTB_POZ_ZBTB_KLHL-like"/>
    <property type="match status" value="1"/>
</dbReference>
<feature type="compositionally biased region" description="Polar residues" evidence="1">
    <location>
        <begin position="71"/>
        <end position="81"/>
    </location>
</feature>
<evidence type="ECO:0000313" key="2">
    <source>
        <dbReference type="EMBL" id="EMR83332.1"/>
    </source>
</evidence>
<name>M7UII5_BOTF1</name>
<accession>M7UII5</accession>
<dbReference type="EMBL" id="KB708012">
    <property type="protein sequence ID" value="EMR83332.1"/>
    <property type="molecule type" value="Genomic_DNA"/>
</dbReference>
<dbReference type="AlphaFoldDB" id="M7UII5"/>
<evidence type="ECO:0008006" key="4">
    <source>
        <dbReference type="Google" id="ProtNLM"/>
    </source>
</evidence>
<dbReference type="HOGENOM" id="CLU_758602_0_0_1"/>
<organism evidence="2 3">
    <name type="scientific">Botryotinia fuckeliana (strain BcDW1)</name>
    <name type="common">Noble rot fungus</name>
    <name type="synonym">Botrytis cinerea</name>
    <dbReference type="NCBI Taxonomy" id="1290391"/>
    <lineage>
        <taxon>Eukaryota</taxon>
        <taxon>Fungi</taxon>
        <taxon>Dikarya</taxon>
        <taxon>Ascomycota</taxon>
        <taxon>Pezizomycotina</taxon>
        <taxon>Leotiomycetes</taxon>
        <taxon>Helotiales</taxon>
        <taxon>Sclerotiniaceae</taxon>
        <taxon>Botrytis</taxon>
    </lineage>
</organism>
<dbReference type="Proteomes" id="UP000012045">
    <property type="component" value="Unassembled WGS sequence"/>
</dbReference>
<feature type="compositionally biased region" description="Low complexity" evidence="1">
    <location>
        <begin position="33"/>
        <end position="47"/>
    </location>
</feature>
<feature type="region of interest" description="Disordered" evidence="1">
    <location>
        <begin position="1"/>
        <end position="81"/>
    </location>
</feature>
<dbReference type="OrthoDB" id="194443at2759"/>
<dbReference type="PANTHER" id="PTHR47843">
    <property type="entry name" value="BTB DOMAIN-CONTAINING PROTEIN-RELATED"/>
    <property type="match status" value="1"/>
</dbReference>